<organism evidence="2">
    <name type="scientific">marine metagenome</name>
    <dbReference type="NCBI Taxonomy" id="408172"/>
    <lineage>
        <taxon>unclassified sequences</taxon>
        <taxon>metagenomes</taxon>
        <taxon>ecological metagenomes</taxon>
    </lineage>
</organism>
<name>A0A382BZR3_9ZZZZ</name>
<evidence type="ECO:0000256" key="1">
    <source>
        <dbReference type="SAM" id="Phobius"/>
    </source>
</evidence>
<dbReference type="AlphaFoldDB" id="A0A382BZR3"/>
<dbReference type="EMBL" id="UINC01032072">
    <property type="protein sequence ID" value="SVB19124.1"/>
    <property type="molecule type" value="Genomic_DNA"/>
</dbReference>
<gene>
    <name evidence="2" type="ORF">METZ01_LOCUS171978</name>
</gene>
<feature type="non-terminal residue" evidence="2">
    <location>
        <position position="89"/>
    </location>
</feature>
<reference evidence="2" key="1">
    <citation type="submission" date="2018-05" db="EMBL/GenBank/DDBJ databases">
        <authorList>
            <person name="Lanie J.A."/>
            <person name="Ng W.-L."/>
            <person name="Kazmierczak K.M."/>
            <person name="Andrzejewski T.M."/>
            <person name="Davidsen T.M."/>
            <person name="Wayne K.J."/>
            <person name="Tettelin H."/>
            <person name="Glass J.I."/>
            <person name="Rusch D."/>
            <person name="Podicherti R."/>
            <person name="Tsui H.-C.T."/>
            <person name="Winkler M.E."/>
        </authorList>
    </citation>
    <scope>NUCLEOTIDE SEQUENCE</scope>
</reference>
<keyword evidence="1" id="KW-1133">Transmembrane helix</keyword>
<sequence>MTNNLRLLLLIIGCCLVLAIYLWEIYRKNKSKNKADILNVVDDISDLPISPNDVFTEEDYSKAIADLSELSTHLRNNHFTREQDSVINT</sequence>
<feature type="transmembrane region" description="Helical" evidence="1">
    <location>
        <begin position="6"/>
        <end position="26"/>
    </location>
</feature>
<protein>
    <submittedName>
        <fullName evidence="2">Uncharacterized protein</fullName>
    </submittedName>
</protein>
<proteinExistence type="predicted"/>
<accession>A0A382BZR3</accession>
<evidence type="ECO:0000313" key="2">
    <source>
        <dbReference type="EMBL" id="SVB19124.1"/>
    </source>
</evidence>
<keyword evidence="1" id="KW-0472">Membrane</keyword>
<keyword evidence="1" id="KW-0812">Transmembrane</keyword>